<evidence type="ECO:0000313" key="2">
    <source>
        <dbReference type="Proteomes" id="UP000499080"/>
    </source>
</evidence>
<dbReference type="EMBL" id="BGPR01027088">
    <property type="protein sequence ID" value="GBN97298.1"/>
    <property type="molecule type" value="Genomic_DNA"/>
</dbReference>
<accession>A0A4Y2T9I2</accession>
<proteinExistence type="predicted"/>
<comment type="caution">
    <text evidence="1">The sequence shown here is derived from an EMBL/GenBank/DDBJ whole genome shotgun (WGS) entry which is preliminary data.</text>
</comment>
<protein>
    <submittedName>
        <fullName evidence="1">Uncharacterized protein</fullName>
    </submittedName>
</protein>
<gene>
    <name evidence="1" type="ORF">AVEN_6383_1</name>
</gene>
<evidence type="ECO:0000313" key="1">
    <source>
        <dbReference type="EMBL" id="GBN97298.1"/>
    </source>
</evidence>
<organism evidence="1 2">
    <name type="scientific">Araneus ventricosus</name>
    <name type="common">Orbweaver spider</name>
    <name type="synonym">Epeira ventricosa</name>
    <dbReference type="NCBI Taxonomy" id="182803"/>
    <lineage>
        <taxon>Eukaryota</taxon>
        <taxon>Metazoa</taxon>
        <taxon>Ecdysozoa</taxon>
        <taxon>Arthropoda</taxon>
        <taxon>Chelicerata</taxon>
        <taxon>Arachnida</taxon>
        <taxon>Araneae</taxon>
        <taxon>Araneomorphae</taxon>
        <taxon>Entelegynae</taxon>
        <taxon>Araneoidea</taxon>
        <taxon>Araneidae</taxon>
        <taxon>Araneus</taxon>
    </lineage>
</organism>
<sequence length="140" mass="16076">MTKIKSSAKACNRTFRCHSSDMISFATRFQNIGPVQETCAHPCSCDQLTVPWVVWMVTFLSHLVFFQPIGGCRRQWICHLENRTGCDELMQLGRLLIQSEILLFPVQKPQKVLSAVQWVAVCSRDWHLEHFLALKNSLTV</sequence>
<keyword evidence="2" id="KW-1185">Reference proteome</keyword>
<dbReference type="AlphaFoldDB" id="A0A4Y2T9I2"/>
<dbReference type="Proteomes" id="UP000499080">
    <property type="component" value="Unassembled WGS sequence"/>
</dbReference>
<name>A0A4Y2T9I2_ARAVE</name>
<reference evidence="1 2" key="1">
    <citation type="journal article" date="2019" name="Sci. Rep.">
        <title>Orb-weaving spider Araneus ventricosus genome elucidates the spidroin gene catalogue.</title>
        <authorList>
            <person name="Kono N."/>
            <person name="Nakamura H."/>
            <person name="Ohtoshi R."/>
            <person name="Moran D.A.P."/>
            <person name="Shinohara A."/>
            <person name="Yoshida Y."/>
            <person name="Fujiwara M."/>
            <person name="Mori M."/>
            <person name="Tomita M."/>
            <person name="Arakawa K."/>
        </authorList>
    </citation>
    <scope>NUCLEOTIDE SEQUENCE [LARGE SCALE GENOMIC DNA]</scope>
</reference>